<dbReference type="GO" id="GO:0004674">
    <property type="term" value="F:protein serine/threonine kinase activity"/>
    <property type="evidence" value="ECO:0007669"/>
    <property type="project" value="UniProtKB-KW"/>
</dbReference>
<comment type="caution">
    <text evidence="7">The sequence shown here is derived from an EMBL/GenBank/DDBJ whole genome shotgun (WGS) entry which is preliminary data.</text>
</comment>
<dbReference type="PROSITE" id="PS00107">
    <property type="entry name" value="PROTEIN_KINASE_ATP"/>
    <property type="match status" value="1"/>
</dbReference>
<dbReference type="Pfam" id="PF00069">
    <property type="entry name" value="Pkinase"/>
    <property type="match status" value="1"/>
</dbReference>
<reference evidence="7 8" key="1">
    <citation type="submission" date="2019-09" db="EMBL/GenBank/DDBJ databases">
        <authorList>
            <consortium name="DOE Joint Genome Institute"/>
            <person name="Mondo S.J."/>
            <person name="Navarro-Mendoza M.I."/>
            <person name="Perez-Arques C."/>
            <person name="Panchal S."/>
            <person name="Nicolas F.E."/>
            <person name="Ganguly P."/>
            <person name="Pangilinan J."/>
            <person name="Grigoriev I."/>
            <person name="Heitman J."/>
            <person name="Sanya K."/>
            <person name="Garre V."/>
        </authorList>
    </citation>
    <scope>NUCLEOTIDE SEQUENCE [LARGE SCALE GENOMIC DNA]</scope>
    <source>
        <strain evidence="7 8">MU402</strain>
    </source>
</reference>
<keyword evidence="4" id="KW-0723">Serine/threonine-protein kinase</keyword>
<dbReference type="AlphaFoldDB" id="A0A8H4B5U5"/>
<dbReference type="InterPro" id="IPR008271">
    <property type="entry name" value="Ser/Thr_kinase_AS"/>
</dbReference>
<dbReference type="Gene3D" id="1.10.510.10">
    <property type="entry name" value="Transferase(Phosphotransferase) domain 1"/>
    <property type="match status" value="1"/>
</dbReference>
<feature type="binding site" evidence="3">
    <location>
        <position position="198"/>
    </location>
    <ligand>
        <name>ATP</name>
        <dbReference type="ChEBI" id="CHEBI:30616"/>
    </ligand>
</feature>
<organism evidence="7 8">
    <name type="scientific">Mucor circinelloides f. lusitanicus</name>
    <name type="common">Mucor racemosus var. lusitanicus</name>
    <dbReference type="NCBI Taxonomy" id="29924"/>
    <lineage>
        <taxon>Eukaryota</taxon>
        <taxon>Fungi</taxon>
        <taxon>Fungi incertae sedis</taxon>
        <taxon>Mucoromycota</taxon>
        <taxon>Mucoromycotina</taxon>
        <taxon>Mucoromycetes</taxon>
        <taxon>Mucorales</taxon>
        <taxon>Mucorineae</taxon>
        <taxon>Mucoraceae</taxon>
        <taxon>Mucor</taxon>
    </lineage>
</organism>
<keyword evidence="2 3" id="KW-0067">ATP-binding</keyword>
<keyword evidence="7" id="KW-0808">Transferase</keyword>
<dbReference type="SUPFAM" id="SSF56112">
    <property type="entry name" value="Protein kinase-like (PK-like)"/>
    <property type="match status" value="1"/>
</dbReference>
<dbReference type="InterPro" id="IPR017441">
    <property type="entry name" value="Protein_kinase_ATP_BS"/>
</dbReference>
<dbReference type="PROSITE" id="PS00108">
    <property type="entry name" value="PROTEIN_KINASE_ST"/>
    <property type="match status" value="1"/>
</dbReference>
<keyword evidence="7" id="KW-0418">Kinase</keyword>
<evidence type="ECO:0000256" key="1">
    <source>
        <dbReference type="ARBA" id="ARBA00022741"/>
    </source>
</evidence>
<dbReference type="GO" id="GO:0005737">
    <property type="term" value="C:cytoplasm"/>
    <property type="evidence" value="ECO:0007669"/>
    <property type="project" value="TreeGrafter"/>
</dbReference>
<dbReference type="PANTHER" id="PTHR24346">
    <property type="entry name" value="MAP/MICROTUBULE AFFINITY-REGULATING KINASE"/>
    <property type="match status" value="1"/>
</dbReference>
<dbReference type="GO" id="GO:0000226">
    <property type="term" value="P:microtubule cytoskeleton organization"/>
    <property type="evidence" value="ECO:0007669"/>
    <property type="project" value="TreeGrafter"/>
</dbReference>
<feature type="region of interest" description="Disordered" evidence="5">
    <location>
        <begin position="54"/>
        <end position="120"/>
    </location>
</feature>
<feature type="compositionally biased region" description="Low complexity" evidence="5">
    <location>
        <begin position="62"/>
        <end position="87"/>
    </location>
</feature>
<keyword evidence="1 3" id="KW-0547">Nucleotide-binding</keyword>
<proteinExistence type="inferred from homology"/>
<feature type="compositionally biased region" description="Polar residues" evidence="5">
    <location>
        <begin position="104"/>
        <end position="120"/>
    </location>
</feature>
<evidence type="ECO:0000313" key="7">
    <source>
        <dbReference type="EMBL" id="KAF1796095.1"/>
    </source>
</evidence>
<dbReference type="FunFam" id="1.10.510.10:FF:000571">
    <property type="entry name" value="Maternal embryonic leucine zipper kinase"/>
    <property type="match status" value="1"/>
</dbReference>
<feature type="compositionally biased region" description="Basic and acidic residues" evidence="5">
    <location>
        <begin position="88"/>
        <end position="103"/>
    </location>
</feature>
<dbReference type="InterPro" id="IPR011009">
    <property type="entry name" value="Kinase-like_dom_sf"/>
</dbReference>
<dbReference type="GO" id="GO:0005524">
    <property type="term" value="F:ATP binding"/>
    <property type="evidence" value="ECO:0007669"/>
    <property type="project" value="UniProtKB-UniRule"/>
</dbReference>
<sequence>MFNTSNKKCQLNTHIKNKNPLHIDTDPLGISFYESDLKKGSAHAIVSPVLTHSKKQLQQPESLSPFPSPSSSSSSLNATSPTTAASLLHHESKSFPRRADVSRNKCQLNRPSQSMQSPSRISAKSWESIKSPAASFLAGFALSPVPSQEKPPLEDEQEGDEIDDYVLDKIIGYGGFATVRKGFRVSDGQKVAIKIIRKNYTPLEQNDIDMRLERELSIWKTLDHPNIVCLEKVLETDAATFLICDYCANGNLLDKLKTPMSEEEARSIFLQLCSGVQYLHEEAKVCHKDLKLENILIDQANNVKICDFGLAICQQPVKVNPATNLPLSPDIVNDLDCAAGSLAYAAPEQIKSAKAISCPSTDIWSLGIILYALVTAKLPFADDYDLRLQQKVLDGQYEMPANISTELEDLIKHCLDVNPETRFNINQVMQSAWCTV</sequence>
<comment type="similarity">
    <text evidence="4">Belongs to the protein kinase superfamily.</text>
</comment>
<dbReference type="SMART" id="SM00220">
    <property type="entry name" value="S_TKc"/>
    <property type="match status" value="1"/>
</dbReference>
<accession>A0A8H4B5U5</accession>
<evidence type="ECO:0000259" key="6">
    <source>
        <dbReference type="PROSITE" id="PS50011"/>
    </source>
</evidence>
<dbReference type="PROSITE" id="PS50011">
    <property type="entry name" value="PROTEIN_KINASE_DOM"/>
    <property type="match status" value="1"/>
</dbReference>
<gene>
    <name evidence="7" type="ORF">FB192DRAFT_1406885</name>
</gene>
<dbReference type="Proteomes" id="UP000469890">
    <property type="component" value="Unassembled WGS sequence"/>
</dbReference>
<dbReference type="PANTHER" id="PTHR24346:SF76">
    <property type="entry name" value="NON-SPECIFIC SERINE_THREONINE PROTEIN KINASE"/>
    <property type="match status" value="1"/>
</dbReference>
<feature type="domain" description="Protein kinase" evidence="6">
    <location>
        <begin position="165"/>
        <end position="434"/>
    </location>
</feature>
<dbReference type="InterPro" id="IPR000719">
    <property type="entry name" value="Prot_kinase_dom"/>
</dbReference>
<dbReference type="GO" id="GO:0035556">
    <property type="term" value="P:intracellular signal transduction"/>
    <property type="evidence" value="ECO:0007669"/>
    <property type="project" value="TreeGrafter"/>
</dbReference>
<evidence type="ECO:0000256" key="2">
    <source>
        <dbReference type="ARBA" id="ARBA00022840"/>
    </source>
</evidence>
<name>A0A8H4B5U5_MUCCL</name>
<evidence type="ECO:0000256" key="4">
    <source>
        <dbReference type="RuleBase" id="RU000304"/>
    </source>
</evidence>
<evidence type="ECO:0000313" key="8">
    <source>
        <dbReference type="Proteomes" id="UP000469890"/>
    </source>
</evidence>
<evidence type="ECO:0000256" key="5">
    <source>
        <dbReference type="SAM" id="MobiDB-lite"/>
    </source>
</evidence>
<protein>
    <submittedName>
        <fullName evidence="7">Kinase-like domain-containing protein</fullName>
    </submittedName>
</protein>
<dbReference type="EMBL" id="JAAECE010000014">
    <property type="protein sequence ID" value="KAF1796095.1"/>
    <property type="molecule type" value="Genomic_DNA"/>
</dbReference>
<evidence type="ECO:0000256" key="3">
    <source>
        <dbReference type="PROSITE-ProRule" id="PRU10141"/>
    </source>
</evidence>